<dbReference type="EMBL" id="PFAO01000028">
    <property type="protein sequence ID" value="PIT95429.1"/>
    <property type="molecule type" value="Genomic_DNA"/>
</dbReference>
<dbReference type="InterPro" id="IPR015947">
    <property type="entry name" value="PUA-like_sf"/>
</dbReference>
<dbReference type="InterPro" id="IPR039440">
    <property type="entry name" value="DUF3850"/>
</dbReference>
<protein>
    <submittedName>
        <fullName evidence="2">RNA-binding protein</fullName>
    </submittedName>
</protein>
<organism evidence="2 3">
    <name type="scientific">Candidatus Falkowbacteria bacterium CG10_big_fil_rev_8_21_14_0_10_38_22</name>
    <dbReference type="NCBI Taxonomy" id="1974564"/>
    <lineage>
        <taxon>Bacteria</taxon>
        <taxon>Candidatus Falkowiibacteriota</taxon>
    </lineage>
</organism>
<evidence type="ECO:0000313" key="3">
    <source>
        <dbReference type="Proteomes" id="UP000228964"/>
    </source>
</evidence>
<gene>
    <name evidence="2" type="ORF">COT96_01330</name>
</gene>
<accession>A0A2M6WRJ5</accession>
<evidence type="ECO:0000259" key="1">
    <source>
        <dbReference type="Pfam" id="PF12961"/>
    </source>
</evidence>
<comment type="caution">
    <text evidence="2">The sequence shown here is derived from an EMBL/GenBank/DDBJ whole genome shotgun (WGS) entry which is preliminary data.</text>
</comment>
<evidence type="ECO:0000313" key="2">
    <source>
        <dbReference type="EMBL" id="PIT95429.1"/>
    </source>
</evidence>
<dbReference type="AlphaFoldDB" id="A0A2M6WRJ5"/>
<dbReference type="SUPFAM" id="SSF88697">
    <property type="entry name" value="PUA domain-like"/>
    <property type="match status" value="1"/>
</dbReference>
<proteinExistence type="predicted"/>
<reference evidence="3" key="1">
    <citation type="submission" date="2017-09" db="EMBL/GenBank/DDBJ databases">
        <title>Depth-based differentiation of microbial function through sediment-hosted aquifers and enrichment of novel symbionts in the deep terrestrial subsurface.</title>
        <authorList>
            <person name="Probst A.J."/>
            <person name="Ladd B."/>
            <person name="Jarett J.K."/>
            <person name="Geller-Mcgrath D.E."/>
            <person name="Sieber C.M.K."/>
            <person name="Emerson J.B."/>
            <person name="Anantharaman K."/>
            <person name="Thomas B.C."/>
            <person name="Malmstrom R."/>
            <person name="Stieglmeier M."/>
            <person name="Klingl A."/>
            <person name="Woyke T."/>
            <person name="Ryan C.M."/>
            <person name="Banfield J.F."/>
        </authorList>
    </citation>
    <scope>NUCLEOTIDE SEQUENCE [LARGE SCALE GENOMIC DNA]</scope>
</reference>
<dbReference type="Proteomes" id="UP000228964">
    <property type="component" value="Unassembled WGS sequence"/>
</dbReference>
<feature type="domain" description="DUF3850" evidence="1">
    <location>
        <begin position="7"/>
        <end position="74"/>
    </location>
</feature>
<dbReference type="Pfam" id="PF12961">
    <property type="entry name" value="DUF3850"/>
    <property type="match status" value="1"/>
</dbReference>
<sequence length="87" mass="10392">MAIIKKKIWPEYFELVNSGEKRFELRLADFDIKEGDTLILEEWDPKINQYTGRTIEKKVDYILKFNLDDFGQKDEVEKKGLYVIQFG</sequence>
<name>A0A2M6WRJ5_9BACT</name>
<dbReference type="Gene3D" id="2.30.130.30">
    <property type="entry name" value="Hypothetical protein"/>
    <property type="match status" value="1"/>
</dbReference>